<keyword evidence="2" id="KW-1185">Reference proteome</keyword>
<dbReference type="Pfam" id="PF11335">
    <property type="entry name" value="DUF3137"/>
    <property type="match status" value="1"/>
</dbReference>
<accession>A0A3M2LFG6</accession>
<dbReference type="AlphaFoldDB" id="A0A3M2LFG6"/>
<proteinExistence type="predicted"/>
<dbReference type="Proteomes" id="UP000279275">
    <property type="component" value="Unassembled WGS sequence"/>
</dbReference>
<dbReference type="EMBL" id="RFFH01000001">
    <property type="protein sequence ID" value="RMI35826.1"/>
    <property type="molecule type" value="Genomic_DNA"/>
</dbReference>
<dbReference type="InterPro" id="IPR021484">
    <property type="entry name" value="DUF3137"/>
</dbReference>
<sequence>MLLLTTPMQAFVPTGIVMLAFRKRWTARWAAVHGFAYQRKTGWPVPDWNFPPFSNRSACRFRVRDGMRGSVGGFAASFFHVTWLANYKVSVGPRSRNVFVLRLPRALPRLSVGVSFDSGKGDSVQFESAHFNDRFFVYCADPVFAHAVFTPRTVERLVELKWSGGATTKFEIVGDLLVAISTAGNLPNQIGDIFEIMRIIADGVPRFVWNDYGTTVPQGNRGMQERIGA</sequence>
<name>A0A3M2LFG6_9NOCA</name>
<comment type="caution">
    <text evidence="1">The sequence shown here is derived from an EMBL/GenBank/DDBJ whole genome shotgun (WGS) entry which is preliminary data.</text>
</comment>
<evidence type="ECO:0000313" key="1">
    <source>
        <dbReference type="EMBL" id="RMI35826.1"/>
    </source>
</evidence>
<protein>
    <submittedName>
        <fullName evidence="1">DUF3137 domain-containing protein</fullName>
    </submittedName>
</protein>
<dbReference type="OrthoDB" id="190895at2"/>
<gene>
    <name evidence="1" type="ORF">EBN03_03755</name>
</gene>
<reference evidence="1 2" key="1">
    <citation type="submission" date="2018-10" db="EMBL/GenBank/DDBJ databases">
        <title>Isolation from cow dung.</title>
        <authorList>
            <person name="Ling L."/>
        </authorList>
    </citation>
    <scope>NUCLEOTIDE SEQUENCE [LARGE SCALE GENOMIC DNA]</scope>
    <source>
        <strain evidence="1 2">NEAU-LL90</strain>
    </source>
</reference>
<organism evidence="1 2">
    <name type="scientific">Nocardia stercoris</name>
    <dbReference type="NCBI Taxonomy" id="2483361"/>
    <lineage>
        <taxon>Bacteria</taxon>
        <taxon>Bacillati</taxon>
        <taxon>Actinomycetota</taxon>
        <taxon>Actinomycetes</taxon>
        <taxon>Mycobacteriales</taxon>
        <taxon>Nocardiaceae</taxon>
        <taxon>Nocardia</taxon>
    </lineage>
</organism>
<evidence type="ECO:0000313" key="2">
    <source>
        <dbReference type="Proteomes" id="UP000279275"/>
    </source>
</evidence>